<dbReference type="InterPro" id="IPR001424">
    <property type="entry name" value="SOD_Cu_Zn_dom"/>
</dbReference>
<evidence type="ECO:0000313" key="4">
    <source>
        <dbReference type="Proteomes" id="UP000449547"/>
    </source>
</evidence>
<proteinExistence type="predicted"/>
<dbReference type="EMBL" id="SWFT01000070">
    <property type="protein sequence ID" value="KAA8903238.1"/>
    <property type="molecule type" value="Genomic_DNA"/>
</dbReference>
<feature type="domain" description="Superoxide dismutase copper/zinc binding" evidence="2">
    <location>
        <begin position="42"/>
        <end position="165"/>
    </location>
</feature>
<keyword evidence="4" id="KW-1185">Reference proteome</keyword>
<dbReference type="InterPro" id="IPR036423">
    <property type="entry name" value="SOD-like_Cu/Zn_dom_sf"/>
</dbReference>
<evidence type="ECO:0000259" key="2">
    <source>
        <dbReference type="Pfam" id="PF00080"/>
    </source>
</evidence>
<sequence length="308" mass="31796">MQFITTATLIAVAVASSAPVVTSNPNTRFVADFPFAGSQAASGFVVFAVGDSGQVNVHVDLTKLPATGGEFSYKIHDRPVGWGAATCDSAGAVFDPYHAGNVDCDSLADDSRCPVGDLSGKHGRFTATCFEHSYIDPYLSLDPASEAYIGGRSVVVYHDGQVLACATIQAETEGDQNGDQEGASVDSVVELPSIEVALPTAVPPIATDVIVTEEETIKTLVETIETSVETIETSVGTIETSLESTDSLAETTFPSRNSTVASTLTSEVSSVASSSAGSVPPEVTQETNMGSQLASSVAAMVAMVAMLL</sequence>
<evidence type="ECO:0000313" key="3">
    <source>
        <dbReference type="EMBL" id="KAA8903238.1"/>
    </source>
</evidence>
<dbReference type="Gene3D" id="2.60.40.200">
    <property type="entry name" value="Superoxide dismutase, copper/zinc binding domain"/>
    <property type="match status" value="1"/>
</dbReference>
<dbReference type="OMA" id="TRITCAD"/>
<comment type="caution">
    <text evidence="3">The sequence shown here is derived from an EMBL/GenBank/DDBJ whole genome shotgun (WGS) entry which is preliminary data.</text>
</comment>
<feature type="chain" id="PRO_5024899041" description="Superoxide dismutase copper/zinc binding domain-containing protein" evidence="1">
    <location>
        <begin position="24"/>
        <end position="308"/>
    </location>
</feature>
<dbReference type="GeneID" id="54781176"/>
<dbReference type="RefSeq" id="XP_034012691.1">
    <property type="nucleotide sequence ID" value="XM_034155186.1"/>
</dbReference>
<organism evidence="3 4">
    <name type="scientific">Diutina rugosa</name>
    <name type="common">Yeast</name>
    <name type="synonym">Candida rugosa</name>
    <dbReference type="NCBI Taxonomy" id="5481"/>
    <lineage>
        <taxon>Eukaryota</taxon>
        <taxon>Fungi</taxon>
        <taxon>Dikarya</taxon>
        <taxon>Ascomycota</taxon>
        <taxon>Saccharomycotina</taxon>
        <taxon>Pichiomycetes</taxon>
        <taxon>Debaryomycetaceae</taxon>
        <taxon>Diutina</taxon>
    </lineage>
</organism>
<evidence type="ECO:0000256" key="1">
    <source>
        <dbReference type="SAM" id="SignalP"/>
    </source>
</evidence>
<dbReference type="VEuPathDB" id="FungiDB:DIURU_002525"/>
<dbReference type="GO" id="GO:0046872">
    <property type="term" value="F:metal ion binding"/>
    <property type="evidence" value="ECO:0007669"/>
    <property type="project" value="InterPro"/>
</dbReference>
<keyword evidence="1" id="KW-0732">Signal</keyword>
<accession>A0A642UWF8</accession>
<reference evidence="3 4" key="1">
    <citation type="submission" date="2019-07" db="EMBL/GenBank/DDBJ databases">
        <title>Genome assembly of two rare yeast pathogens: Diutina rugosa and Trichomonascus ciferrii.</title>
        <authorList>
            <person name="Mixao V."/>
            <person name="Saus E."/>
            <person name="Hansen A."/>
            <person name="Lass-Flor C."/>
            <person name="Gabaldon T."/>
        </authorList>
    </citation>
    <scope>NUCLEOTIDE SEQUENCE [LARGE SCALE GENOMIC DNA]</scope>
    <source>
        <strain evidence="3 4">CBS 613</strain>
    </source>
</reference>
<dbReference type="Pfam" id="PF00080">
    <property type="entry name" value="Sod_Cu"/>
    <property type="match status" value="1"/>
</dbReference>
<feature type="signal peptide" evidence="1">
    <location>
        <begin position="1"/>
        <end position="23"/>
    </location>
</feature>
<protein>
    <recommendedName>
        <fullName evidence="2">Superoxide dismutase copper/zinc binding domain-containing protein</fullName>
    </recommendedName>
</protein>
<dbReference type="Proteomes" id="UP000449547">
    <property type="component" value="Unassembled WGS sequence"/>
</dbReference>
<dbReference type="OrthoDB" id="159229at2759"/>
<dbReference type="AlphaFoldDB" id="A0A642UWF8"/>
<gene>
    <name evidence="3" type="ORF">DIURU_002525</name>
</gene>
<name>A0A642UWF8_DIURU</name>
<dbReference type="GO" id="GO:0006801">
    <property type="term" value="P:superoxide metabolic process"/>
    <property type="evidence" value="ECO:0007669"/>
    <property type="project" value="InterPro"/>
</dbReference>
<dbReference type="SUPFAM" id="SSF49329">
    <property type="entry name" value="Cu,Zn superoxide dismutase-like"/>
    <property type="match status" value="1"/>
</dbReference>